<reference evidence="10 11" key="1">
    <citation type="submission" date="2020-08" db="EMBL/GenBank/DDBJ databases">
        <title>Oceanospirillum sp. nov. isolated from marine sediment.</title>
        <authorList>
            <person name="Ji X."/>
        </authorList>
    </citation>
    <scope>NUCLEOTIDE SEQUENCE [LARGE SCALE GENOMIC DNA]</scope>
    <source>
        <strain evidence="10 11">D5</strain>
    </source>
</reference>
<keyword evidence="2" id="KW-0902">Two-component regulatory system</keyword>
<dbReference type="RefSeq" id="WP_182809390.1">
    <property type="nucleotide sequence ID" value="NZ_JACJFM010000017.1"/>
</dbReference>
<keyword evidence="3" id="KW-0805">Transcription regulation</keyword>
<evidence type="ECO:0000256" key="1">
    <source>
        <dbReference type="ARBA" id="ARBA00022553"/>
    </source>
</evidence>
<dbReference type="GO" id="GO:0000156">
    <property type="term" value="F:phosphorelay response regulator activity"/>
    <property type="evidence" value="ECO:0007669"/>
    <property type="project" value="TreeGrafter"/>
</dbReference>
<evidence type="ECO:0000256" key="4">
    <source>
        <dbReference type="ARBA" id="ARBA00023125"/>
    </source>
</evidence>
<evidence type="ECO:0000259" key="9">
    <source>
        <dbReference type="PROSITE" id="PS51755"/>
    </source>
</evidence>
<dbReference type="GO" id="GO:0005829">
    <property type="term" value="C:cytosol"/>
    <property type="evidence" value="ECO:0007669"/>
    <property type="project" value="TreeGrafter"/>
</dbReference>
<feature type="domain" description="Response regulatory" evidence="8">
    <location>
        <begin position="4"/>
        <end position="117"/>
    </location>
</feature>
<keyword evidence="1 6" id="KW-0597">Phosphoprotein</keyword>
<dbReference type="EMBL" id="JACJFM010000017">
    <property type="protein sequence ID" value="MBB1487609.1"/>
    <property type="molecule type" value="Genomic_DNA"/>
</dbReference>
<dbReference type="CDD" id="cd00383">
    <property type="entry name" value="trans_reg_C"/>
    <property type="match status" value="1"/>
</dbReference>
<evidence type="ECO:0000256" key="5">
    <source>
        <dbReference type="ARBA" id="ARBA00023163"/>
    </source>
</evidence>
<accession>A0A839IT03</accession>
<evidence type="ECO:0000259" key="8">
    <source>
        <dbReference type="PROSITE" id="PS50110"/>
    </source>
</evidence>
<dbReference type="Gene3D" id="6.10.250.690">
    <property type="match status" value="1"/>
</dbReference>
<evidence type="ECO:0000313" key="10">
    <source>
        <dbReference type="EMBL" id="MBB1487609.1"/>
    </source>
</evidence>
<dbReference type="Gene3D" id="1.10.10.10">
    <property type="entry name" value="Winged helix-like DNA-binding domain superfamily/Winged helix DNA-binding domain"/>
    <property type="match status" value="1"/>
</dbReference>
<feature type="DNA-binding region" description="OmpR/PhoB-type" evidence="7">
    <location>
        <begin position="134"/>
        <end position="233"/>
    </location>
</feature>
<dbReference type="SMART" id="SM00448">
    <property type="entry name" value="REC"/>
    <property type="match status" value="1"/>
</dbReference>
<keyword evidence="4 7" id="KW-0238">DNA-binding</keyword>
<dbReference type="SUPFAM" id="SSF46894">
    <property type="entry name" value="C-terminal effector domain of the bipartite response regulators"/>
    <property type="match status" value="1"/>
</dbReference>
<dbReference type="SMART" id="SM00862">
    <property type="entry name" value="Trans_reg_C"/>
    <property type="match status" value="1"/>
</dbReference>
<dbReference type="PROSITE" id="PS50110">
    <property type="entry name" value="RESPONSE_REGULATORY"/>
    <property type="match status" value="1"/>
</dbReference>
<evidence type="ECO:0000313" key="11">
    <source>
        <dbReference type="Proteomes" id="UP000565262"/>
    </source>
</evidence>
<comment type="caution">
    <text evidence="10">The sequence shown here is derived from an EMBL/GenBank/DDBJ whole genome shotgun (WGS) entry which is preliminary data.</text>
</comment>
<evidence type="ECO:0000256" key="2">
    <source>
        <dbReference type="ARBA" id="ARBA00023012"/>
    </source>
</evidence>
<dbReference type="SUPFAM" id="SSF52172">
    <property type="entry name" value="CheY-like"/>
    <property type="match status" value="1"/>
</dbReference>
<keyword evidence="5" id="KW-0804">Transcription</keyword>
<protein>
    <submittedName>
        <fullName evidence="10">Response regulator</fullName>
    </submittedName>
</protein>
<dbReference type="GO" id="GO:0032993">
    <property type="term" value="C:protein-DNA complex"/>
    <property type="evidence" value="ECO:0007669"/>
    <property type="project" value="TreeGrafter"/>
</dbReference>
<dbReference type="PROSITE" id="PS51755">
    <property type="entry name" value="OMPR_PHOB"/>
    <property type="match status" value="1"/>
</dbReference>
<dbReference type="Gene3D" id="3.40.50.2300">
    <property type="match status" value="1"/>
</dbReference>
<dbReference type="AlphaFoldDB" id="A0A839IT03"/>
<dbReference type="InterPro" id="IPR001867">
    <property type="entry name" value="OmpR/PhoB-type_DNA-bd"/>
</dbReference>
<dbReference type="Pfam" id="PF00072">
    <property type="entry name" value="Response_reg"/>
    <property type="match status" value="1"/>
</dbReference>
<dbReference type="FunFam" id="3.40.50.2300:FF:000001">
    <property type="entry name" value="DNA-binding response regulator PhoB"/>
    <property type="match status" value="1"/>
</dbReference>
<gene>
    <name evidence="10" type="ORF">H4O21_13415</name>
</gene>
<dbReference type="PANTHER" id="PTHR48111:SF47">
    <property type="entry name" value="TRANSCRIPTIONAL REGULATORY PROTEIN RSTA"/>
    <property type="match status" value="1"/>
</dbReference>
<dbReference type="Pfam" id="PF00486">
    <property type="entry name" value="Trans_reg_C"/>
    <property type="match status" value="1"/>
</dbReference>
<keyword evidence="11" id="KW-1185">Reference proteome</keyword>
<feature type="modified residue" description="4-aspartylphosphate" evidence="6">
    <location>
        <position position="53"/>
    </location>
</feature>
<proteinExistence type="predicted"/>
<evidence type="ECO:0000256" key="7">
    <source>
        <dbReference type="PROSITE-ProRule" id="PRU01091"/>
    </source>
</evidence>
<dbReference type="GO" id="GO:0006355">
    <property type="term" value="P:regulation of DNA-templated transcription"/>
    <property type="evidence" value="ECO:0007669"/>
    <property type="project" value="InterPro"/>
</dbReference>
<evidence type="ECO:0000256" key="6">
    <source>
        <dbReference type="PROSITE-ProRule" id="PRU00169"/>
    </source>
</evidence>
<dbReference type="InterPro" id="IPR039420">
    <property type="entry name" value="WalR-like"/>
</dbReference>
<name>A0A839IT03_9GAMM</name>
<sequence length="236" mass="26584">MVQKILLVEDDKKLAEILKAYFTRNGFDVDIALTGEDAIALLENIEPDIIILDLMLPGMDGLSICRHIRSDYAGKILFLTASDDDMDQVAALEMGADDFVCKPLQPRVLLARIRMLLRRKEQESQPGNHGDESQKSLLIGSLELRRKQQVCLLHGEEVALTSGEFDLLWLLACHGDQPLSRDELVRKTRGIEYDGLDRTIDNRIVSLRKKLGDSSSRPKHIITVRGKGYMLATDSW</sequence>
<dbReference type="InterPro" id="IPR016032">
    <property type="entry name" value="Sig_transdc_resp-reg_C-effctor"/>
</dbReference>
<dbReference type="InterPro" id="IPR036388">
    <property type="entry name" value="WH-like_DNA-bd_sf"/>
</dbReference>
<dbReference type="Proteomes" id="UP000565262">
    <property type="component" value="Unassembled WGS sequence"/>
</dbReference>
<dbReference type="InterPro" id="IPR001789">
    <property type="entry name" value="Sig_transdc_resp-reg_receiver"/>
</dbReference>
<evidence type="ECO:0000256" key="3">
    <source>
        <dbReference type="ARBA" id="ARBA00023015"/>
    </source>
</evidence>
<dbReference type="PANTHER" id="PTHR48111">
    <property type="entry name" value="REGULATOR OF RPOS"/>
    <property type="match status" value="1"/>
</dbReference>
<feature type="domain" description="OmpR/PhoB-type" evidence="9">
    <location>
        <begin position="134"/>
        <end position="233"/>
    </location>
</feature>
<dbReference type="GO" id="GO:0000976">
    <property type="term" value="F:transcription cis-regulatory region binding"/>
    <property type="evidence" value="ECO:0007669"/>
    <property type="project" value="TreeGrafter"/>
</dbReference>
<dbReference type="InterPro" id="IPR011006">
    <property type="entry name" value="CheY-like_superfamily"/>
</dbReference>
<organism evidence="10 11">
    <name type="scientific">Oceanospirillum sediminis</name>
    <dbReference type="NCBI Taxonomy" id="2760088"/>
    <lineage>
        <taxon>Bacteria</taxon>
        <taxon>Pseudomonadati</taxon>
        <taxon>Pseudomonadota</taxon>
        <taxon>Gammaproteobacteria</taxon>
        <taxon>Oceanospirillales</taxon>
        <taxon>Oceanospirillaceae</taxon>
        <taxon>Oceanospirillum</taxon>
    </lineage>
</organism>